<evidence type="ECO:0000313" key="2">
    <source>
        <dbReference type="Proteomes" id="UP000821845"/>
    </source>
</evidence>
<comment type="caution">
    <text evidence="1">The sequence shown here is derived from an EMBL/GenBank/DDBJ whole genome shotgun (WGS) entry which is preliminary data.</text>
</comment>
<proteinExistence type="predicted"/>
<name>A0ACB7RR81_HYAAI</name>
<evidence type="ECO:0000313" key="1">
    <source>
        <dbReference type="EMBL" id="KAH6925442.1"/>
    </source>
</evidence>
<organism evidence="1 2">
    <name type="scientific">Hyalomma asiaticum</name>
    <name type="common">Tick</name>
    <dbReference type="NCBI Taxonomy" id="266040"/>
    <lineage>
        <taxon>Eukaryota</taxon>
        <taxon>Metazoa</taxon>
        <taxon>Ecdysozoa</taxon>
        <taxon>Arthropoda</taxon>
        <taxon>Chelicerata</taxon>
        <taxon>Arachnida</taxon>
        <taxon>Acari</taxon>
        <taxon>Parasitiformes</taxon>
        <taxon>Ixodida</taxon>
        <taxon>Ixodoidea</taxon>
        <taxon>Ixodidae</taxon>
        <taxon>Hyalomminae</taxon>
        <taxon>Hyalomma</taxon>
    </lineage>
</organism>
<dbReference type="Proteomes" id="UP000821845">
    <property type="component" value="Chromosome 7"/>
</dbReference>
<keyword evidence="2" id="KW-1185">Reference proteome</keyword>
<reference evidence="1" key="1">
    <citation type="submission" date="2020-05" db="EMBL/GenBank/DDBJ databases">
        <title>Large-scale comparative analyses of tick genomes elucidate their genetic diversity and vector capacities.</title>
        <authorList>
            <person name="Jia N."/>
            <person name="Wang J."/>
            <person name="Shi W."/>
            <person name="Du L."/>
            <person name="Sun Y."/>
            <person name="Zhan W."/>
            <person name="Jiang J."/>
            <person name="Wang Q."/>
            <person name="Zhang B."/>
            <person name="Ji P."/>
            <person name="Sakyi L.B."/>
            <person name="Cui X."/>
            <person name="Yuan T."/>
            <person name="Jiang B."/>
            <person name="Yang W."/>
            <person name="Lam T.T.-Y."/>
            <person name="Chang Q."/>
            <person name="Ding S."/>
            <person name="Wang X."/>
            <person name="Zhu J."/>
            <person name="Ruan X."/>
            <person name="Zhao L."/>
            <person name="Wei J."/>
            <person name="Que T."/>
            <person name="Du C."/>
            <person name="Cheng J."/>
            <person name="Dai P."/>
            <person name="Han X."/>
            <person name="Huang E."/>
            <person name="Gao Y."/>
            <person name="Liu J."/>
            <person name="Shao H."/>
            <person name="Ye R."/>
            <person name="Li L."/>
            <person name="Wei W."/>
            <person name="Wang X."/>
            <person name="Wang C."/>
            <person name="Yang T."/>
            <person name="Huo Q."/>
            <person name="Li W."/>
            <person name="Guo W."/>
            <person name="Chen H."/>
            <person name="Zhou L."/>
            <person name="Ni X."/>
            <person name="Tian J."/>
            <person name="Zhou Y."/>
            <person name="Sheng Y."/>
            <person name="Liu T."/>
            <person name="Pan Y."/>
            <person name="Xia L."/>
            <person name="Li J."/>
            <person name="Zhao F."/>
            <person name="Cao W."/>
        </authorList>
    </citation>
    <scope>NUCLEOTIDE SEQUENCE</scope>
    <source>
        <strain evidence="1">Hyas-2018</strain>
    </source>
</reference>
<gene>
    <name evidence="1" type="ORF">HPB50_005619</name>
</gene>
<dbReference type="EMBL" id="CM023487">
    <property type="protein sequence ID" value="KAH6925442.1"/>
    <property type="molecule type" value="Genomic_DNA"/>
</dbReference>
<protein>
    <submittedName>
        <fullName evidence="1">Uncharacterized protein</fullName>
    </submittedName>
</protein>
<sequence length="660" mass="71741">MLWLQTMYRLPVVNTWTTANHRQNQRSPEEAQEQSASEPASLAQKCARACQNRACQQSLSLPQGASGNAKEHNAPLGPFLRSASPVPAMQHSHLSTASSSTVGGASLAVPEQGSASSSPKARHAVTSTVGGVSVSVAVARPIATVPQLVPQQVVLVSPQGQAHSSHIYANPYVSSRPSFAHESPMHLHKGSAGPFFEGKLVTFVFTSAHSQHQQQQQQPLPSPSSLMMGGAAGGMSADDRLALDSALQDNYYHQMEENYQIQLYHQQKRQQYAQQAHAQSALHSSEHHQPLHSPGPPHITRVSVNAGGSSPMSSSNSVSSQHQQLPSPVSVSATTVVTYTPGIFSSSQLLPAAITSATATALPITSGHLAVSAASSAVVTSASPTSSHPQLLSIAPQNASSAGGSNTSLQSINPEPSPQYISSVCVTLEFVHRQSISGGSLIWSRAACRFQNSGGGSQPRLANKNAEELPLPPGWTVDYTMRGRRYYIDHNTKTTHWSHPYEKEGLPTGWERVDSPDHGVYYVNHITKQAQYEHPCATQYGQSGSSPPSGHLPPPRHTNFHQHSVLVPANPYLTEEIPKWLYIYSRAPPESDHKLKWSLFRLPELECFQAILNRLHRQELEEVVMSYEVERLAIAKEMERRRALELAKGRKASTKWVDFR</sequence>
<accession>A0ACB7RR81</accession>